<organism evidence="1 2">
    <name type="scientific">Bradyrhizobium zhanjiangense</name>
    <dbReference type="NCBI Taxonomy" id="1325107"/>
    <lineage>
        <taxon>Bacteria</taxon>
        <taxon>Pseudomonadati</taxon>
        <taxon>Pseudomonadota</taxon>
        <taxon>Alphaproteobacteria</taxon>
        <taxon>Hyphomicrobiales</taxon>
        <taxon>Nitrobacteraceae</taxon>
        <taxon>Bradyrhizobium</taxon>
    </lineage>
</organism>
<accession>A0A4Q0RSZ4</accession>
<dbReference type="AlphaFoldDB" id="A0A4Q0RSZ4"/>
<sequence length="72" mass="7601">MPPDSNEQGVLFVDYSACPDRETITDCGAVANGVAGLILIGQDGRDEAESAAYPLVIDQILYARADEKDGIS</sequence>
<protein>
    <submittedName>
        <fullName evidence="1">Uncharacterized protein</fullName>
    </submittedName>
</protein>
<comment type="caution">
    <text evidence="1">The sequence shown here is derived from an EMBL/GenBank/DDBJ whole genome shotgun (WGS) entry which is preliminary data.</text>
</comment>
<dbReference type="EMBL" id="LBJM01000209">
    <property type="protein sequence ID" value="RXH21156.1"/>
    <property type="molecule type" value="Genomic_DNA"/>
</dbReference>
<reference evidence="1 2" key="1">
    <citation type="submission" date="2015-04" db="EMBL/GenBank/DDBJ databases">
        <title>Comparative genomics of rhizobia nodulating Arachis hypogaea in China.</title>
        <authorList>
            <person name="Li Y."/>
        </authorList>
    </citation>
    <scope>NUCLEOTIDE SEQUENCE [LARGE SCALE GENOMIC DNA]</scope>
    <source>
        <strain evidence="1 2">CCBAU 51787</strain>
    </source>
</reference>
<proteinExistence type="predicted"/>
<dbReference type="RefSeq" id="WP_164939875.1">
    <property type="nucleotide sequence ID" value="NZ_LBJM01000209.1"/>
</dbReference>
<evidence type="ECO:0000313" key="1">
    <source>
        <dbReference type="EMBL" id="RXH21156.1"/>
    </source>
</evidence>
<dbReference type="Proteomes" id="UP000290565">
    <property type="component" value="Unassembled WGS sequence"/>
</dbReference>
<gene>
    <name evidence="1" type="ORF">XH94_38385</name>
</gene>
<evidence type="ECO:0000313" key="2">
    <source>
        <dbReference type="Proteomes" id="UP000290565"/>
    </source>
</evidence>
<name>A0A4Q0RSZ4_9BRAD</name>